<gene>
    <name evidence="1" type="ORF">Acy02nite_68620</name>
</gene>
<sequence>MSYRTRSYVPPNVPMYRAAAYQGDRLVDTTGPYATRGAASRSRSRITRCGVVVRVEECFPIWVAVPGTEIAE</sequence>
<evidence type="ECO:0000313" key="2">
    <source>
        <dbReference type="Proteomes" id="UP000619479"/>
    </source>
</evidence>
<dbReference type="Proteomes" id="UP000619479">
    <property type="component" value="Unassembled WGS sequence"/>
</dbReference>
<keyword evidence="2" id="KW-1185">Reference proteome</keyword>
<reference evidence="1" key="1">
    <citation type="submission" date="2021-01" db="EMBL/GenBank/DDBJ databases">
        <title>Whole genome shotgun sequence of Actinoplanes cyaneus NBRC 14990.</title>
        <authorList>
            <person name="Komaki H."/>
            <person name="Tamura T."/>
        </authorList>
    </citation>
    <scope>NUCLEOTIDE SEQUENCE</scope>
    <source>
        <strain evidence="1">NBRC 14990</strain>
    </source>
</reference>
<comment type="caution">
    <text evidence="1">The sequence shown here is derived from an EMBL/GenBank/DDBJ whole genome shotgun (WGS) entry which is preliminary data.</text>
</comment>
<protein>
    <submittedName>
        <fullName evidence="1">Uncharacterized protein</fullName>
    </submittedName>
</protein>
<proteinExistence type="predicted"/>
<accession>A0A919IQ92</accession>
<dbReference type="EMBL" id="BOMH01000056">
    <property type="protein sequence ID" value="GID68981.1"/>
    <property type="molecule type" value="Genomic_DNA"/>
</dbReference>
<dbReference type="AlphaFoldDB" id="A0A919IQ92"/>
<dbReference type="RefSeq" id="WP_203750251.1">
    <property type="nucleotide sequence ID" value="NZ_BAAAUC010000001.1"/>
</dbReference>
<evidence type="ECO:0000313" key="1">
    <source>
        <dbReference type="EMBL" id="GID68981.1"/>
    </source>
</evidence>
<organism evidence="1 2">
    <name type="scientific">Actinoplanes cyaneus</name>
    <dbReference type="NCBI Taxonomy" id="52696"/>
    <lineage>
        <taxon>Bacteria</taxon>
        <taxon>Bacillati</taxon>
        <taxon>Actinomycetota</taxon>
        <taxon>Actinomycetes</taxon>
        <taxon>Micromonosporales</taxon>
        <taxon>Micromonosporaceae</taxon>
        <taxon>Actinoplanes</taxon>
    </lineage>
</organism>
<name>A0A919IQ92_9ACTN</name>